<protein>
    <submittedName>
        <fullName evidence="6">Sigma-70 family RNA polymerase sigma factor</fullName>
    </submittedName>
</protein>
<dbReference type="NCBIfam" id="TIGR02937">
    <property type="entry name" value="sigma70-ECF"/>
    <property type="match status" value="1"/>
</dbReference>
<dbReference type="InterPro" id="IPR013324">
    <property type="entry name" value="RNA_pol_sigma_r3/r4-like"/>
</dbReference>
<dbReference type="InterPro" id="IPR039425">
    <property type="entry name" value="RNA_pol_sigma-70-like"/>
</dbReference>
<sequence>MEDSYNEYIEQLQKGSYEAFSELYSLYSNKLYSFVLAQTKNSTLSEDIVQETFLKLWKSRKQLDCYGNVHALIFTIARNLIIDGFRKQVSKISFDDYQQACNKLSSFPTPDEQVAYNEFVDRVQQTKKLLSKRACLIYEMSREKNMPINEIAESLNLSSQTVKNSLTSTLKLFKKNLSSTVILLLYYFS</sequence>
<evidence type="ECO:0000313" key="6">
    <source>
        <dbReference type="EMBL" id="MBF1414114.1"/>
    </source>
</evidence>
<dbReference type="SUPFAM" id="SSF88946">
    <property type="entry name" value="Sigma2 domain of RNA polymerase sigma factors"/>
    <property type="match status" value="1"/>
</dbReference>
<dbReference type="Pfam" id="PF04542">
    <property type="entry name" value="Sigma70_r2"/>
    <property type="match status" value="1"/>
</dbReference>
<comment type="caution">
    <text evidence="6">The sequence shown here is derived from an EMBL/GenBank/DDBJ whole genome shotgun (WGS) entry which is preliminary data.</text>
</comment>
<evidence type="ECO:0000259" key="5">
    <source>
        <dbReference type="Pfam" id="PF04542"/>
    </source>
</evidence>
<dbReference type="AlphaFoldDB" id="A0A930HWE3"/>
<dbReference type="PANTHER" id="PTHR43133">
    <property type="entry name" value="RNA POLYMERASE ECF-TYPE SIGMA FACTO"/>
    <property type="match status" value="1"/>
</dbReference>
<dbReference type="EMBL" id="JABZSQ010000007">
    <property type="protein sequence ID" value="MBF1414114.1"/>
    <property type="molecule type" value="Genomic_DNA"/>
</dbReference>
<dbReference type="RefSeq" id="WP_008823285.1">
    <property type="nucleotide sequence ID" value="NZ_CP072368.1"/>
</dbReference>
<proteinExistence type="inferred from homology"/>
<reference evidence="6" key="1">
    <citation type="submission" date="2020-04" db="EMBL/GenBank/DDBJ databases">
        <title>Deep metagenomics examines the oral microbiome during advanced dental caries in children, revealing novel taxa and co-occurrences with host molecules.</title>
        <authorList>
            <person name="Baker J.L."/>
            <person name="Morton J.T."/>
            <person name="Dinis M."/>
            <person name="Alvarez R."/>
            <person name="Tran N.C."/>
            <person name="Knight R."/>
            <person name="Edlund A."/>
        </authorList>
    </citation>
    <scope>NUCLEOTIDE SEQUENCE</scope>
    <source>
        <strain evidence="6">JCVI_25_bin.9</strain>
    </source>
</reference>
<dbReference type="PANTHER" id="PTHR43133:SF46">
    <property type="entry name" value="RNA POLYMERASE SIGMA-70 FACTOR ECF SUBFAMILY"/>
    <property type="match status" value="1"/>
</dbReference>
<dbReference type="GO" id="GO:0006352">
    <property type="term" value="P:DNA-templated transcription initiation"/>
    <property type="evidence" value="ECO:0007669"/>
    <property type="project" value="InterPro"/>
</dbReference>
<gene>
    <name evidence="6" type="ORF">HXN33_00915</name>
</gene>
<dbReference type="InterPro" id="IPR013325">
    <property type="entry name" value="RNA_pol_sigma_r2"/>
</dbReference>
<feature type="domain" description="RNA polymerase sigma-70 region 2" evidence="5">
    <location>
        <begin position="23"/>
        <end position="88"/>
    </location>
</feature>
<dbReference type="InterPro" id="IPR007627">
    <property type="entry name" value="RNA_pol_sigma70_r2"/>
</dbReference>
<dbReference type="Gene3D" id="1.10.1740.10">
    <property type="match status" value="1"/>
</dbReference>
<keyword evidence="3" id="KW-0731">Sigma factor</keyword>
<organism evidence="6 7">
    <name type="scientific">Prevotella histicola</name>
    <dbReference type="NCBI Taxonomy" id="470565"/>
    <lineage>
        <taxon>Bacteria</taxon>
        <taxon>Pseudomonadati</taxon>
        <taxon>Bacteroidota</taxon>
        <taxon>Bacteroidia</taxon>
        <taxon>Bacteroidales</taxon>
        <taxon>Prevotellaceae</taxon>
        <taxon>Prevotella</taxon>
    </lineage>
</organism>
<dbReference type="InterPro" id="IPR014284">
    <property type="entry name" value="RNA_pol_sigma-70_dom"/>
</dbReference>
<dbReference type="InterPro" id="IPR036388">
    <property type="entry name" value="WH-like_DNA-bd_sf"/>
</dbReference>
<dbReference type="Proteomes" id="UP000757461">
    <property type="component" value="Unassembled WGS sequence"/>
</dbReference>
<keyword evidence="2" id="KW-0805">Transcription regulation</keyword>
<accession>A0A930HWE3</accession>
<name>A0A930HWE3_9BACT</name>
<dbReference type="GeneID" id="66732259"/>
<evidence type="ECO:0000256" key="4">
    <source>
        <dbReference type="ARBA" id="ARBA00023163"/>
    </source>
</evidence>
<dbReference type="SUPFAM" id="SSF88659">
    <property type="entry name" value="Sigma3 and sigma4 domains of RNA polymerase sigma factors"/>
    <property type="match status" value="1"/>
</dbReference>
<keyword evidence="4" id="KW-0804">Transcription</keyword>
<evidence type="ECO:0000256" key="1">
    <source>
        <dbReference type="ARBA" id="ARBA00010641"/>
    </source>
</evidence>
<comment type="similarity">
    <text evidence="1">Belongs to the sigma-70 factor family. ECF subfamily.</text>
</comment>
<evidence type="ECO:0000313" key="7">
    <source>
        <dbReference type="Proteomes" id="UP000757461"/>
    </source>
</evidence>
<dbReference type="Gene3D" id="1.10.10.10">
    <property type="entry name" value="Winged helix-like DNA-binding domain superfamily/Winged helix DNA-binding domain"/>
    <property type="match status" value="1"/>
</dbReference>
<evidence type="ECO:0000256" key="2">
    <source>
        <dbReference type="ARBA" id="ARBA00023015"/>
    </source>
</evidence>
<dbReference type="GO" id="GO:0016987">
    <property type="term" value="F:sigma factor activity"/>
    <property type="evidence" value="ECO:0007669"/>
    <property type="project" value="UniProtKB-KW"/>
</dbReference>
<evidence type="ECO:0000256" key="3">
    <source>
        <dbReference type="ARBA" id="ARBA00023082"/>
    </source>
</evidence>